<evidence type="ECO:0000256" key="3">
    <source>
        <dbReference type="ARBA" id="ARBA00023004"/>
    </source>
</evidence>
<dbReference type="Gene3D" id="3.30.70.20">
    <property type="match status" value="1"/>
</dbReference>
<evidence type="ECO:0000259" key="5">
    <source>
        <dbReference type="PROSITE" id="PS51379"/>
    </source>
</evidence>
<feature type="domain" description="4Fe-4S ferredoxin-type" evidence="5">
    <location>
        <begin position="36"/>
        <end position="64"/>
    </location>
</feature>
<dbReference type="PROSITE" id="PS51379">
    <property type="entry name" value="4FE4S_FER_2"/>
    <property type="match status" value="2"/>
</dbReference>
<reference evidence="6 7" key="1">
    <citation type="submission" date="2021-05" db="EMBL/GenBank/DDBJ databases">
        <title>Fusibacter ferrireducens sp. nov., an anaerobic, sulfur- and Fe-reducing bacterium isolated from the mangrove sediment.</title>
        <authorList>
            <person name="Qiu D."/>
        </authorList>
    </citation>
    <scope>NUCLEOTIDE SEQUENCE [LARGE SCALE GENOMIC DNA]</scope>
    <source>
        <strain evidence="6 7">DSM 12116</strain>
    </source>
</reference>
<name>A0ABS5PMV1_9FIRM</name>
<dbReference type="InterPro" id="IPR041854">
    <property type="entry name" value="BFD-like_2Fe2S-bd_dom_sf"/>
</dbReference>
<sequence length="202" mass="22499">MKKVTWLAKVNLEKCIGCGTCDKVCPVYAIEMKDRKAIIDSNLCTGCGNCEQRCPISVIELVKRDEPIYLKVDVASVDQDAMKAICLKAKFNPEQIVCYCTETRADEVAAAILKGADTPEKVSQMTGIRTGCGVECIQPILRMLDAAGIVPEKPRGWQWYGKTPTIWDIPEEIREKYNARGFYFAEDEALLDAISKIKPEGE</sequence>
<dbReference type="PROSITE" id="PS00198">
    <property type="entry name" value="4FE4S_FER_1"/>
    <property type="match status" value="2"/>
</dbReference>
<gene>
    <name evidence="6" type="ORF">KHM83_05850</name>
</gene>
<keyword evidence="2" id="KW-0479">Metal-binding</keyword>
<proteinExistence type="predicted"/>
<keyword evidence="1" id="KW-0004">4Fe-4S</keyword>
<organism evidence="6 7">
    <name type="scientific">Fusibacter paucivorans</name>
    <dbReference type="NCBI Taxonomy" id="76009"/>
    <lineage>
        <taxon>Bacteria</taxon>
        <taxon>Bacillati</taxon>
        <taxon>Bacillota</taxon>
        <taxon>Clostridia</taxon>
        <taxon>Eubacteriales</taxon>
        <taxon>Eubacteriales Family XII. Incertae Sedis</taxon>
        <taxon>Fusibacter</taxon>
    </lineage>
</organism>
<dbReference type="SUPFAM" id="SSF54862">
    <property type="entry name" value="4Fe-4S ferredoxins"/>
    <property type="match status" value="1"/>
</dbReference>
<dbReference type="Pfam" id="PF12838">
    <property type="entry name" value="Fer4_7"/>
    <property type="match status" value="1"/>
</dbReference>
<evidence type="ECO:0000313" key="7">
    <source>
        <dbReference type="Proteomes" id="UP000746471"/>
    </source>
</evidence>
<keyword evidence="3" id="KW-0408">Iron</keyword>
<dbReference type="Proteomes" id="UP000746471">
    <property type="component" value="Unassembled WGS sequence"/>
</dbReference>
<dbReference type="InterPro" id="IPR050572">
    <property type="entry name" value="Fe-S_Ferredoxin"/>
</dbReference>
<dbReference type="RefSeq" id="WP_213235976.1">
    <property type="nucleotide sequence ID" value="NZ_JAHBCL010000008.1"/>
</dbReference>
<dbReference type="PANTHER" id="PTHR43687">
    <property type="entry name" value="ADENYLYLSULFATE REDUCTASE, BETA SUBUNIT"/>
    <property type="match status" value="1"/>
</dbReference>
<accession>A0ABS5PMV1</accession>
<keyword evidence="4" id="KW-0411">Iron-sulfur</keyword>
<comment type="caution">
    <text evidence="6">The sequence shown here is derived from an EMBL/GenBank/DDBJ whole genome shotgun (WGS) entry which is preliminary data.</text>
</comment>
<dbReference type="InterPro" id="IPR007419">
    <property type="entry name" value="BFD-like_2Fe2S-bd_dom"/>
</dbReference>
<evidence type="ECO:0000256" key="1">
    <source>
        <dbReference type="ARBA" id="ARBA00022485"/>
    </source>
</evidence>
<dbReference type="PANTHER" id="PTHR43687:SF1">
    <property type="entry name" value="FERREDOXIN III"/>
    <property type="match status" value="1"/>
</dbReference>
<dbReference type="InterPro" id="IPR017896">
    <property type="entry name" value="4Fe4S_Fe-S-bd"/>
</dbReference>
<dbReference type="EMBL" id="JAHBCL010000008">
    <property type="protein sequence ID" value="MBS7526192.1"/>
    <property type="molecule type" value="Genomic_DNA"/>
</dbReference>
<keyword evidence="7" id="KW-1185">Reference proteome</keyword>
<evidence type="ECO:0000313" key="6">
    <source>
        <dbReference type="EMBL" id="MBS7526192.1"/>
    </source>
</evidence>
<evidence type="ECO:0000256" key="4">
    <source>
        <dbReference type="ARBA" id="ARBA00023014"/>
    </source>
</evidence>
<dbReference type="Gene3D" id="1.10.10.1100">
    <property type="entry name" value="BFD-like [2Fe-2S]-binding domain"/>
    <property type="match status" value="1"/>
</dbReference>
<dbReference type="InterPro" id="IPR017900">
    <property type="entry name" value="4Fe4S_Fe_S_CS"/>
</dbReference>
<feature type="domain" description="4Fe-4S ferredoxin-type" evidence="5">
    <location>
        <begin position="6"/>
        <end position="35"/>
    </location>
</feature>
<evidence type="ECO:0000256" key="2">
    <source>
        <dbReference type="ARBA" id="ARBA00022723"/>
    </source>
</evidence>
<dbReference type="Pfam" id="PF04324">
    <property type="entry name" value="Fer2_BFD"/>
    <property type="match status" value="1"/>
</dbReference>
<protein>
    <submittedName>
        <fullName evidence="6">4Fe-4S binding protein</fullName>
    </submittedName>
</protein>